<evidence type="ECO:0000256" key="1">
    <source>
        <dbReference type="SAM" id="Coils"/>
    </source>
</evidence>
<feature type="non-terminal residue" evidence="3">
    <location>
        <position position="1"/>
    </location>
</feature>
<feature type="compositionally biased region" description="Basic and acidic residues" evidence="2">
    <location>
        <begin position="205"/>
        <end position="216"/>
    </location>
</feature>
<dbReference type="OrthoDB" id="306254at2759"/>
<reference evidence="3" key="2">
    <citation type="journal article" date="2014" name="BMC Genomics">
        <title>A genomic perspective to assessing quality of mass-reared SIT flies used in Mediterranean fruit fly (Ceratitis capitata) eradication in California.</title>
        <authorList>
            <person name="Calla B."/>
            <person name="Hall B."/>
            <person name="Hou S."/>
            <person name="Geib S.M."/>
        </authorList>
    </citation>
    <scope>NUCLEOTIDE SEQUENCE</scope>
</reference>
<feature type="coiled-coil region" evidence="1">
    <location>
        <begin position="886"/>
        <end position="948"/>
    </location>
</feature>
<dbReference type="PANTHER" id="PTHR13958:SF3">
    <property type="entry name" value="CAP-GLY DOMAIN-CONTAINING PROTEIN-RELATED"/>
    <property type="match status" value="1"/>
</dbReference>
<feature type="region of interest" description="Disordered" evidence="2">
    <location>
        <begin position="113"/>
        <end position="150"/>
    </location>
</feature>
<gene>
    <name evidence="3" type="primary">CE350</name>
</gene>
<protein>
    <submittedName>
        <fullName evidence="3">Centrosome-associated protein 350</fullName>
    </submittedName>
</protein>
<feature type="region of interest" description="Disordered" evidence="2">
    <location>
        <begin position="1109"/>
        <end position="1154"/>
    </location>
</feature>
<dbReference type="EMBL" id="GAMC01012710">
    <property type="protein sequence ID" value="JAB93845.1"/>
    <property type="molecule type" value="mRNA"/>
</dbReference>
<accession>W8AXW7</accession>
<keyword evidence="1" id="KW-0175">Coiled coil</keyword>
<feature type="region of interest" description="Disordered" evidence="2">
    <location>
        <begin position="445"/>
        <end position="465"/>
    </location>
</feature>
<feature type="compositionally biased region" description="Low complexity" evidence="2">
    <location>
        <begin position="855"/>
        <end position="875"/>
    </location>
</feature>
<feature type="compositionally biased region" description="Basic and acidic residues" evidence="2">
    <location>
        <begin position="1723"/>
        <end position="1736"/>
    </location>
</feature>
<reference evidence="3" key="1">
    <citation type="submission" date="2013-07" db="EMBL/GenBank/DDBJ databases">
        <authorList>
            <person name="Geib S."/>
        </authorList>
    </citation>
    <scope>NUCLEOTIDE SEQUENCE</scope>
</reference>
<evidence type="ECO:0000313" key="3">
    <source>
        <dbReference type="EMBL" id="JAB93845.1"/>
    </source>
</evidence>
<name>W8AXW7_CERCA</name>
<dbReference type="PANTHER" id="PTHR13958">
    <property type="entry name" value="CENTROSOME-ASSOCIATED PROTEIN 350"/>
    <property type="match status" value="1"/>
</dbReference>
<feature type="region of interest" description="Disordered" evidence="2">
    <location>
        <begin position="844"/>
        <end position="875"/>
    </location>
</feature>
<evidence type="ECO:0000256" key="2">
    <source>
        <dbReference type="SAM" id="MobiDB-lite"/>
    </source>
</evidence>
<organism evidence="3">
    <name type="scientific">Ceratitis capitata</name>
    <name type="common">Mediterranean fruit fly</name>
    <name type="synonym">Tephritis capitata</name>
    <dbReference type="NCBI Taxonomy" id="7213"/>
    <lineage>
        <taxon>Eukaryota</taxon>
        <taxon>Metazoa</taxon>
        <taxon>Ecdysozoa</taxon>
        <taxon>Arthropoda</taxon>
        <taxon>Hexapoda</taxon>
        <taxon>Insecta</taxon>
        <taxon>Pterygota</taxon>
        <taxon>Neoptera</taxon>
        <taxon>Endopterygota</taxon>
        <taxon>Diptera</taxon>
        <taxon>Brachycera</taxon>
        <taxon>Muscomorpha</taxon>
        <taxon>Tephritoidea</taxon>
        <taxon>Tephritidae</taxon>
        <taxon>Ceratitis</taxon>
        <taxon>Ceratitis</taxon>
    </lineage>
</organism>
<dbReference type="GO" id="GO:0005813">
    <property type="term" value="C:centrosome"/>
    <property type="evidence" value="ECO:0007669"/>
    <property type="project" value="InterPro"/>
</dbReference>
<proteinExistence type="evidence at transcript level"/>
<feature type="region of interest" description="Disordered" evidence="2">
    <location>
        <begin position="1723"/>
        <end position="1747"/>
    </location>
</feature>
<sequence>FIALVYGHWNFSKTILLNFYCTLLKFYFEIIEILYLLFKQISNIEQTKMSVCEQPVNFQVENNNDTNIDTSVNGILRIAASPLNIKTQIAKMSYNSGNKTLKKRCLNKQTSCLNEEDNSTGPELKTLNKTDPLATEENEKEEQEEKQKGLDTYLTENTYKPIQKIILAENDKHISDKNRNVSGETVPMFRRSKTEIIENKLGSQSERRQLKREGAKIRSKSCRLPETKSDDLLPSVTENKKRKSYNVEETRKFLEDQKRRRRSHIPTSTLKLDTGKTNIEKEQIKKRLEELRKNSRAIIAKNVNRKKCPVISQINIKNGGKKSTGDKAKTEHSLRKDKLSSNCELSKKTSETVDDCSDLLKGLKSLCTAKIHNEPEQQLPIKVSQMHKEKTKVKSPNSPYLLNKRIGLLRKQETKDHSFSAIREFSFDKDNIALEMMTPKLRESVPLNPKTVSNSTDLDARRNDFPDKTKESMTIVNESKLKCLLTDEISKENNISSMKESGTKPHIKMDNKVNTIPEKDLPYWLKPSTVQIYPYNFIMAVRRKLEALADVRTQPTGFDMEPKSCFATKDLSLKNKAKGEIILSKGTDSARSEESLLTHNVIPFEQKNSNSKESCMNSHSEIHSNLSSISIKLRSESTVSESVLKDPKSIPLTYAKSKVFEATSEDDTTISSSIFNSADRNIHDKNNIDSSRKEELQGTISPLSLERVENLTIMSNKKLKTAIAIRHVNTNRGDTPTNNKEDTADIDFNRLLHDFNNSLSQVIEVNDRLKATINKSQEICGSIPTDSCNSKQSDQYTADFEKNCSDQSLISPCGNNDIKPHKDHIKDAFDDQKKYDYSKLESVALGSKDSDDSPSKASNPNSKSYTNSSLSSRNSNGQYEILSLSKEDLDKRLHKIRNIKEKYKQIIINLQKNRNKDESLKQYLTPANISERKENEILSKKMEDEEKKTNSEIKVQCETLNPSYFISCHKSPDTPIRNQIKANQQHFASKNISTSRKILEMFDHTHLEISMGSTNNDSLSDSTCSYSNLGVYEKLIRNETIKSEHLTALLKMREKALFDRTKGQIAWLEVQKERCKSKGLLLQIATIKKKQRGILLKMEKERDAIKRLLQSTTTTNSTESTSTREVKELVSPLRKSKKSGVPQQANSKHSHKFGQACHKDKILFSKSAAVDEHSKRTQSSGHELFNVKNSRSNPVVRANYDLESSRSLEDLLRKREIDLQRRRGHVERLMQWHRCLDQEEAEVLQMENQLLTYSSRVQSKIEKVSQNHASVVNVKNHCAHTKVQRRLKEIENSLKQLNNISSTSTGSNEISRKNDGIECVHTTGSKLNKLWRRLTSQHCEKYEPNKYYNLSKSDLEALYEAAKVAVLQDFTHNEGSLAADLLEKSILNNNDESSTSLQQKEQVSIPSLNLGTSSESPSDREVLCEETSAHSVLTSKYSPSSAIAKFDQFPENSATGSVCSTEAQLSSEGNTLLKDSTLALNTDAIMRSSNTNSCQFFGLARSLSDTVLYNKHRSLQTNEKATVNDDICKSQEDTNSNISNIANAVEPKELSPLYLDVNSIGQNPRNNSKGIDEDVELKEEVFFETNLQPEINEKFIISSEEQMFQRSSQPNSTRLPFISSKFNDMECKTSSSMDKLENADFNSTADINGSNQEESSSDQNSFNSKTYICKEKSMEADGISNENSTSIVYEDDFENNSELTQLNDVSFPFFESTVDLSVQDANDEKNKQNTDSENRSENTNVNNEVPILSDASEVLEKSQIQQPNLEIVSIPPPPPPASDNAHLPTQQIGNGSVSITSSAVQLMPDIINELEIRRCQQILLETEQIIQFDNTSTVPYMYVREIPNKPPPPYVPPAHGSPMTTIFPSEERIKEISYRRTHELYCELLKTEYVSECGKKLPSVMDEKITNIYERIILDICREYLDEHSEVLTQGDPVNFHTQLAFFNPPNRLQCIQESVYKEVRRCLAMNKAVKRRTPVYSVYGQRANSDHIGKIIIQEMYDEDDKWCNFHREENEVIELIIYEVVGKCISNIAKEVLVEDSGMIGAANKEDEAEKNESINLCLDTTDQPNDSDEVPIGQEF</sequence>
<feature type="region of interest" description="Disordered" evidence="2">
    <location>
        <begin position="1392"/>
        <end position="1421"/>
    </location>
</feature>
<feature type="compositionally biased region" description="Low complexity" evidence="2">
    <location>
        <begin position="1111"/>
        <end position="1121"/>
    </location>
</feature>
<feature type="compositionally biased region" description="Low complexity" evidence="2">
    <location>
        <begin position="1648"/>
        <end position="1662"/>
    </location>
</feature>
<feature type="coiled-coil region" evidence="1">
    <location>
        <begin position="274"/>
        <end position="301"/>
    </location>
</feature>
<dbReference type="InterPro" id="IPR028750">
    <property type="entry name" value="CEP350/CC187"/>
</dbReference>
<feature type="region of interest" description="Disordered" evidence="2">
    <location>
        <begin position="203"/>
        <end position="232"/>
    </location>
</feature>
<feature type="region of interest" description="Disordered" evidence="2">
    <location>
        <begin position="1629"/>
        <end position="1662"/>
    </location>
</feature>
<dbReference type="GO" id="GO:0034453">
    <property type="term" value="P:microtubule anchoring"/>
    <property type="evidence" value="ECO:0007669"/>
    <property type="project" value="InterPro"/>
</dbReference>
<feature type="compositionally biased region" description="Polar residues" evidence="2">
    <location>
        <begin position="1392"/>
        <end position="1416"/>
    </location>
</feature>
<dbReference type="GO" id="GO:0008017">
    <property type="term" value="F:microtubule binding"/>
    <property type="evidence" value="ECO:0007669"/>
    <property type="project" value="InterPro"/>
</dbReference>